<dbReference type="Proteomes" id="UP000637632">
    <property type="component" value="Unassembled WGS sequence"/>
</dbReference>
<gene>
    <name evidence="1" type="ORF">H8K26_15790</name>
</gene>
<proteinExistence type="predicted"/>
<organism evidence="1 2">
    <name type="scientific">Undibacterium aquatile</name>
    <dbReference type="NCBI Taxonomy" id="1537398"/>
    <lineage>
        <taxon>Bacteria</taxon>
        <taxon>Pseudomonadati</taxon>
        <taxon>Pseudomonadota</taxon>
        <taxon>Betaproteobacteria</taxon>
        <taxon>Burkholderiales</taxon>
        <taxon>Oxalobacteraceae</taxon>
        <taxon>Undibacterium</taxon>
    </lineage>
</organism>
<comment type="caution">
    <text evidence="1">The sequence shown here is derived from an EMBL/GenBank/DDBJ whole genome shotgun (WGS) entry which is preliminary data.</text>
</comment>
<dbReference type="RefSeq" id="WP_190480803.1">
    <property type="nucleotide sequence ID" value="NZ_JACOFT010000006.1"/>
</dbReference>
<sequence length="115" mass="12172">MAQKHLSSGDSINILSANNPSNIPAQALFKDAQLEVMRLYLPATKHIAAHQVNGTITIFCIDGQVEIQTDHASKILHTGDLMYLAASASHALTAIDDSSLLVTIALQGSAHQANA</sequence>
<dbReference type="InterPro" id="IPR011051">
    <property type="entry name" value="RmlC_Cupin_sf"/>
</dbReference>
<keyword evidence="2" id="KW-1185">Reference proteome</keyword>
<accession>A0ABR6XJE7</accession>
<dbReference type="Gene3D" id="2.60.120.10">
    <property type="entry name" value="Jelly Rolls"/>
    <property type="match status" value="1"/>
</dbReference>
<reference evidence="1 2" key="1">
    <citation type="submission" date="2020-08" db="EMBL/GenBank/DDBJ databases">
        <title>Novel species isolated from subtropical streams in China.</title>
        <authorList>
            <person name="Lu H."/>
        </authorList>
    </citation>
    <scope>NUCLEOTIDE SEQUENCE [LARGE SCALE GENOMIC DNA]</scope>
    <source>
        <strain evidence="1 2">CCTCC AB 2015119</strain>
    </source>
</reference>
<protein>
    <recommendedName>
        <fullName evidence="3">Quercetin dioxygenase-like cupin family protein</fullName>
    </recommendedName>
</protein>
<dbReference type="SUPFAM" id="SSF51182">
    <property type="entry name" value="RmlC-like cupins"/>
    <property type="match status" value="1"/>
</dbReference>
<evidence type="ECO:0000313" key="1">
    <source>
        <dbReference type="EMBL" id="MBC3812907.1"/>
    </source>
</evidence>
<dbReference type="EMBL" id="JACOFT010000006">
    <property type="protein sequence ID" value="MBC3812907.1"/>
    <property type="molecule type" value="Genomic_DNA"/>
</dbReference>
<name>A0ABR6XJE7_9BURK</name>
<evidence type="ECO:0008006" key="3">
    <source>
        <dbReference type="Google" id="ProtNLM"/>
    </source>
</evidence>
<evidence type="ECO:0000313" key="2">
    <source>
        <dbReference type="Proteomes" id="UP000637632"/>
    </source>
</evidence>
<dbReference type="InterPro" id="IPR014710">
    <property type="entry name" value="RmlC-like_jellyroll"/>
</dbReference>